<accession>A0AAX1I8S0</accession>
<dbReference type="InterPro" id="IPR036938">
    <property type="entry name" value="PAP2/HPO_sf"/>
</dbReference>
<dbReference type="GO" id="GO:0050380">
    <property type="term" value="F:undecaprenyl-diphosphatase activity"/>
    <property type="evidence" value="ECO:0007669"/>
    <property type="project" value="UniProtKB-EC"/>
</dbReference>
<dbReference type="SUPFAM" id="SSF55811">
    <property type="entry name" value="Nudix"/>
    <property type="match status" value="1"/>
</dbReference>
<evidence type="ECO:0000256" key="2">
    <source>
        <dbReference type="ARBA" id="ARBA00012374"/>
    </source>
</evidence>
<dbReference type="SMART" id="SM00014">
    <property type="entry name" value="acidPPc"/>
    <property type="match status" value="1"/>
</dbReference>
<feature type="domain" description="Nudix hydrolase" evidence="8">
    <location>
        <begin position="26"/>
        <end position="152"/>
    </location>
</feature>
<keyword evidence="6" id="KW-0472">Membrane</keyword>
<dbReference type="Gene3D" id="3.90.79.10">
    <property type="entry name" value="Nucleoside Triphosphate Pyrophosphohydrolase"/>
    <property type="match status" value="1"/>
</dbReference>
<dbReference type="Proteomes" id="UP000515598">
    <property type="component" value="Chromosome"/>
</dbReference>
<reference evidence="9 10" key="1">
    <citation type="submission" date="2020-08" db="EMBL/GenBank/DDBJ databases">
        <title>Phenotypic and transcriptomic analysis of seven clinical Stenotrophomonas maltophilia isolates identify a small set of shared and commonly regulated genes involved in biofilm lifestyle.</title>
        <authorList>
            <person name="Alio I."/>
            <person name="Gudzuhn M."/>
            <person name="Streit W."/>
        </authorList>
    </citation>
    <scope>NUCLEOTIDE SEQUENCE [LARGE SCALE GENOMIC DNA]</scope>
    <source>
        <strain evidence="9 10">UHH_SKK55</strain>
    </source>
</reference>
<feature type="transmembrane region" description="Helical" evidence="6">
    <location>
        <begin position="296"/>
        <end position="317"/>
    </location>
</feature>
<organism evidence="9 10">
    <name type="scientific">Stenotrophomonas maltophilia</name>
    <name type="common">Pseudomonas maltophilia</name>
    <name type="synonym">Xanthomonas maltophilia</name>
    <dbReference type="NCBI Taxonomy" id="40324"/>
    <lineage>
        <taxon>Bacteria</taxon>
        <taxon>Pseudomonadati</taxon>
        <taxon>Pseudomonadota</taxon>
        <taxon>Gammaproteobacteria</taxon>
        <taxon>Lysobacterales</taxon>
        <taxon>Lysobacteraceae</taxon>
        <taxon>Stenotrophomonas</taxon>
        <taxon>Stenotrophomonas maltophilia group</taxon>
    </lineage>
</organism>
<evidence type="ECO:0000256" key="5">
    <source>
        <dbReference type="ARBA" id="ARBA00047594"/>
    </source>
</evidence>
<evidence type="ECO:0000259" key="8">
    <source>
        <dbReference type="PROSITE" id="PS51462"/>
    </source>
</evidence>
<feature type="transmembrane region" description="Helical" evidence="6">
    <location>
        <begin position="263"/>
        <end position="284"/>
    </location>
</feature>
<dbReference type="SUPFAM" id="SSF48317">
    <property type="entry name" value="Acid phosphatase/Vanadium-dependent haloperoxidase"/>
    <property type="match status" value="1"/>
</dbReference>
<name>A0AAX1I8S0_STEMA</name>
<feature type="transmembrane region" description="Helical" evidence="6">
    <location>
        <begin position="403"/>
        <end position="421"/>
    </location>
</feature>
<keyword evidence="6" id="KW-1133">Transmembrane helix</keyword>
<feature type="transmembrane region" description="Helical" evidence="6">
    <location>
        <begin position="191"/>
        <end position="215"/>
    </location>
</feature>
<dbReference type="InterPro" id="IPR020476">
    <property type="entry name" value="Nudix_hydrolase"/>
</dbReference>
<dbReference type="PRINTS" id="PR00502">
    <property type="entry name" value="NUDIXFAMILY"/>
</dbReference>
<dbReference type="PANTHER" id="PTHR14969:SF13">
    <property type="entry name" value="AT30094P"/>
    <property type="match status" value="1"/>
</dbReference>
<dbReference type="PROSITE" id="PS00893">
    <property type="entry name" value="NUDIX_BOX"/>
    <property type="match status" value="1"/>
</dbReference>
<feature type="transmembrane region" description="Helical" evidence="6">
    <location>
        <begin position="222"/>
        <end position="243"/>
    </location>
</feature>
<dbReference type="EMBL" id="CP060025">
    <property type="protein sequence ID" value="QNG75878.1"/>
    <property type="molecule type" value="Genomic_DNA"/>
</dbReference>
<dbReference type="CDD" id="cd01610">
    <property type="entry name" value="PAP2_like"/>
    <property type="match status" value="1"/>
</dbReference>
<dbReference type="Pfam" id="PF01569">
    <property type="entry name" value="PAP2"/>
    <property type="match status" value="1"/>
</dbReference>
<dbReference type="InterPro" id="IPR020084">
    <property type="entry name" value="NUDIX_hydrolase_CS"/>
</dbReference>
<dbReference type="PROSITE" id="PS51462">
    <property type="entry name" value="NUDIX"/>
    <property type="match status" value="1"/>
</dbReference>
<keyword evidence="6" id="KW-0812">Transmembrane</keyword>
<evidence type="ECO:0000256" key="7">
    <source>
        <dbReference type="SAM" id="SignalP"/>
    </source>
</evidence>
<dbReference type="InterPro" id="IPR015797">
    <property type="entry name" value="NUDIX_hydrolase-like_dom_sf"/>
</dbReference>
<dbReference type="InterPro" id="IPR000326">
    <property type="entry name" value="PAP2/HPO"/>
</dbReference>
<comment type="catalytic activity">
    <reaction evidence="5">
        <text>di-trans,octa-cis-undecaprenyl diphosphate + H2O = di-trans,octa-cis-undecaprenyl phosphate + phosphate + H(+)</text>
        <dbReference type="Rhea" id="RHEA:28094"/>
        <dbReference type="ChEBI" id="CHEBI:15377"/>
        <dbReference type="ChEBI" id="CHEBI:15378"/>
        <dbReference type="ChEBI" id="CHEBI:43474"/>
        <dbReference type="ChEBI" id="CHEBI:58405"/>
        <dbReference type="ChEBI" id="CHEBI:60392"/>
        <dbReference type="EC" id="3.6.1.27"/>
    </reaction>
</comment>
<evidence type="ECO:0000313" key="10">
    <source>
        <dbReference type="Proteomes" id="UP000515598"/>
    </source>
</evidence>
<proteinExistence type="predicted"/>
<dbReference type="Gene3D" id="1.20.144.10">
    <property type="entry name" value="Phosphatidic acid phosphatase type 2/haloperoxidase"/>
    <property type="match status" value="1"/>
</dbReference>
<dbReference type="EC" id="3.6.1.27" evidence="2"/>
<evidence type="ECO:0000256" key="4">
    <source>
        <dbReference type="ARBA" id="ARBA00032707"/>
    </source>
</evidence>
<feature type="chain" id="PRO_5043645683" description="undecaprenyl-diphosphate phosphatase" evidence="7">
    <location>
        <begin position="31"/>
        <end position="462"/>
    </location>
</feature>
<evidence type="ECO:0000313" key="9">
    <source>
        <dbReference type="EMBL" id="QNG75878.1"/>
    </source>
</evidence>
<dbReference type="Pfam" id="PF00293">
    <property type="entry name" value="NUDIX"/>
    <property type="match status" value="1"/>
</dbReference>
<keyword evidence="7" id="KW-0732">Signal</keyword>
<dbReference type="PANTHER" id="PTHR14969">
    <property type="entry name" value="SPHINGOSINE-1-PHOSPHATE PHOSPHOHYDROLASE"/>
    <property type="match status" value="1"/>
</dbReference>
<feature type="transmembrane region" description="Helical" evidence="6">
    <location>
        <begin position="427"/>
        <end position="456"/>
    </location>
</feature>
<keyword evidence="3" id="KW-0378">Hydrolase</keyword>
<gene>
    <name evidence="9" type="ORF">GPNADHDJ_00044</name>
</gene>
<dbReference type="AlphaFoldDB" id="A0AAX1I8S0"/>
<sequence length="462" mass="49739">MRLPAFPSFTTSLRHVLLATLLLVPPLATAASVCVMRSGERLLLVQDVTSRWQLPGGTAEHGELPQQTAAREALEEAGFAVATTDLLDDRAGVHVFACRALEPVQVHGNAVNVLDAPHLGREIIQARWVSRNEARQLRTRFPQQLEHAYQRLHAVAESEVRPVARFGAASAFRQAELDRVHRTQQWPVRGLAMIGNVLGEFWFYLLAMPVLWVAFGAQASRLMLMALMVVTLAVQSIKVFAPVPRPFSFDATLSLAGAAGPSLPSGHTTSATCFFVLVALWLLARQHITGRFKRSAVLGIALLAGVIAGMARVWLGVHYWSDVAAGLLLGSAIAAGIHALGTSLARHEHPAVRERICWAAIACVSLAVGVAWQAMPLLLPFCVAAACAVLPRATRERASMRSAAWLLTGLLVLGGVCLPMAQRAEPFVLAAGLQALVYAGLGAWVAWGASAAAAWWPMRHPR</sequence>
<dbReference type="RefSeq" id="WP_154350905.1">
    <property type="nucleotide sequence ID" value="NZ_CP060025.1"/>
</dbReference>
<comment type="cofactor">
    <cofactor evidence="1">
        <name>Mg(2+)</name>
        <dbReference type="ChEBI" id="CHEBI:18420"/>
    </cofactor>
</comment>
<evidence type="ECO:0000256" key="1">
    <source>
        <dbReference type="ARBA" id="ARBA00001946"/>
    </source>
</evidence>
<feature type="signal peptide" evidence="7">
    <location>
        <begin position="1"/>
        <end position="30"/>
    </location>
</feature>
<feature type="transmembrane region" description="Helical" evidence="6">
    <location>
        <begin position="323"/>
        <end position="344"/>
    </location>
</feature>
<dbReference type="CDD" id="cd02883">
    <property type="entry name" value="NUDIX_Hydrolase"/>
    <property type="match status" value="1"/>
</dbReference>
<evidence type="ECO:0000256" key="6">
    <source>
        <dbReference type="SAM" id="Phobius"/>
    </source>
</evidence>
<dbReference type="InterPro" id="IPR000086">
    <property type="entry name" value="NUDIX_hydrolase_dom"/>
</dbReference>
<protein>
    <recommendedName>
        <fullName evidence="2">undecaprenyl-diphosphate phosphatase</fullName>
        <ecNumber evidence="2">3.6.1.27</ecNumber>
    </recommendedName>
    <alternativeName>
        <fullName evidence="4">Undecaprenyl pyrophosphate phosphatase</fullName>
    </alternativeName>
</protein>
<evidence type="ECO:0000256" key="3">
    <source>
        <dbReference type="ARBA" id="ARBA00022801"/>
    </source>
</evidence>